<protein>
    <recommendedName>
        <fullName evidence="1">tRNA(Ile)-lysidine synthetase</fullName>
        <ecNumber evidence="1">6.3.4.19</ecNumber>
    </recommendedName>
</protein>
<dbReference type="Pfam" id="PF01171">
    <property type="entry name" value="ATP_bind_3"/>
    <property type="match status" value="1"/>
</dbReference>
<evidence type="ECO:0000313" key="12">
    <source>
        <dbReference type="Proteomes" id="UP001634393"/>
    </source>
</evidence>
<dbReference type="EMBL" id="JBJXBP010000006">
    <property type="protein sequence ID" value="KAL3825152.1"/>
    <property type="molecule type" value="Genomic_DNA"/>
</dbReference>
<keyword evidence="5" id="KW-0547">Nucleotide-binding</keyword>
<name>A0ABD3SKQ6_9LAMI</name>
<dbReference type="PANTHER" id="PTHR47931:SF2">
    <property type="entry name" value="OS01G0228400 PROTEIN"/>
    <property type="match status" value="1"/>
</dbReference>
<dbReference type="InterPro" id="IPR012094">
    <property type="entry name" value="tRNA_Ile_lys_synt"/>
</dbReference>
<dbReference type="Proteomes" id="UP001634393">
    <property type="component" value="Unassembled WGS sequence"/>
</dbReference>
<dbReference type="Gene3D" id="3.40.50.620">
    <property type="entry name" value="HUPs"/>
    <property type="match status" value="1"/>
</dbReference>
<comment type="catalytic activity">
    <reaction evidence="7">
        <text>cytidine(34) in tRNA(Ile2) + L-lysine + ATP = lysidine(34) in tRNA(Ile2) + AMP + diphosphate + H(+)</text>
        <dbReference type="Rhea" id="RHEA:43744"/>
        <dbReference type="Rhea" id="RHEA-COMP:10625"/>
        <dbReference type="Rhea" id="RHEA-COMP:10670"/>
        <dbReference type="ChEBI" id="CHEBI:15378"/>
        <dbReference type="ChEBI" id="CHEBI:30616"/>
        <dbReference type="ChEBI" id="CHEBI:32551"/>
        <dbReference type="ChEBI" id="CHEBI:33019"/>
        <dbReference type="ChEBI" id="CHEBI:82748"/>
        <dbReference type="ChEBI" id="CHEBI:83665"/>
        <dbReference type="ChEBI" id="CHEBI:456215"/>
        <dbReference type="EC" id="6.3.4.19"/>
    </reaction>
</comment>
<accession>A0ABD3SKQ6</accession>
<gene>
    <name evidence="11" type="ORF">ACJIZ3_021181</name>
</gene>
<feature type="region of interest" description="Disordered" evidence="9">
    <location>
        <begin position="677"/>
        <end position="714"/>
    </location>
</feature>
<dbReference type="InterPro" id="IPR011990">
    <property type="entry name" value="TPR-like_helical_dom_sf"/>
</dbReference>
<keyword evidence="4" id="KW-0677">Repeat</keyword>
<feature type="repeat" description="PPR" evidence="8">
    <location>
        <begin position="809"/>
        <end position="843"/>
    </location>
</feature>
<evidence type="ECO:0000256" key="8">
    <source>
        <dbReference type="PROSITE-ProRule" id="PRU00708"/>
    </source>
</evidence>
<dbReference type="SUPFAM" id="SSF52402">
    <property type="entry name" value="Adenine nucleotide alpha hydrolases-like"/>
    <property type="match status" value="1"/>
</dbReference>
<feature type="repeat" description="PPR" evidence="8">
    <location>
        <begin position="844"/>
        <end position="878"/>
    </location>
</feature>
<feature type="repeat" description="PPR" evidence="8">
    <location>
        <begin position="993"/>
        <end position="1027"/>
    </location>
</feature>
<dbReference type="Pfam" id="PF01535">
    <property type="entry name" value="PPR"/>
    <property type="match status" value="1"/>
</dbReference>
<dbReference type="AlphaFoldDB" id="A0ABD3SKQ6"/>
<feature type="repeat" description="PPR" evidence="8">
    <location>
        <begin position="1063"/>
        <end position="1097"/>
    </location>
</feature>
<dbReference type="NCBIfam" id="TIGR02432">
    <property type="entry name" value="lysidine_TilS_N"/>
    <property type="match status" value="1"/>
</dbReference>
<dbReference type="InterPro" id="IPR002885">
    <property type="entry name" value="PPR_rpt"/>
</dbReference>
<evidence type="ECO:0000256" key="9">
    <source>
        <dbReference type="SAM" id="MobiDB-lite"/>
    </source>
</evidence>
<evidence type="ECO:0000313" key="11">
    <source>
        <dbReference type="EMBL" id="KAL3825152.1"/>
    </source>
</evidence>
<dbReference type="Gene3D" id="1.25.40.10">
    <property type="entry name" value="Tetratricopeptide repeat domain"/>
    <property type="match status" value="3"/>
</dbReference>
<feature type="compositionally biased region" description="Polar residues" evidence="9">
    <location>
        <begin position="680"/>
        <end position="702"/>
    </location>
</feature>
<feature type="repeat" description="PPR" evidence="8">
    <location>
        <begin position="914"/>
        <end position="948"/>
    </location>
</feature>
<dbReference type="GO" id="GO:0032267">
    <property type="term" value="F:tRNA(Ile)-lysidine synthase activity"/>
    <property type="evidence" value="ECO:0007669"/>
    <property type="project" value="UniProtKB-EC"/>
</dbReference>
<keyword evidence="6" id="KW-0067">ATP-binding</keyword>
<keyword evidence="2" id="KW-0436">Ligase</keyword>
<dbReference type="PANTHER" id="PTHR47931">
    <property type="entry name" value="OS01G0228400 PROTEIN"/>
    <property type="match status" value="1"/>
</dbReference>
<proteinExistence type="inferred from homology"/>
<evidence type="ECO:0000256" key="2">
    <source>
        <dbReference type="ARBA" id="ARBA00022598"/>
    </source>
</evidence>
<dbReference type="GO" id="GO:0008033">
    <property type="term" value="P:tRNA processing"/>
    <property type="evidence" value="ECO:0007669"/>
    <property type="project" value="UniProtKB-KW"/>
</dbReference>
<feature type="repeat" description="PPR" evidence="8">
    <location>
        <begin position="1098"/>
        <end position="1132"/>
    </location>
</feature>
<evidence type="ECO:0000256" key="7">
    <source>
        <dbReference type="ARBA" id="ARBA00048539"/>
    </source>
</evidence>
<feature type="repeat" description="PPR" evidence="8">
    <location>
        <begin position="879"/>
        <end position="913"/>
    </location>
</feature>
<dbReference type="CDD" id="cd01992">
    <property type="entry name" value="TilS_N"/>
    <property type="match status" value="1"/>
</dbReference>
<organism evidence="11 12">
    <name type="scientific">Penstemon smallii</name>
    <dbReference type="NCBI Taxonomy" id="265156"/>
    <lineage>
        <taxon>Eukaryota</taxon>
        <taxon>Viridiplantae</taxon>
        <taxon>Streptophyta</taxon>
        <taxon>Embryophyta</taxon>
        <taxon>Tracheophyta</taxon>
        <taxon>Spermatophyta</taxon>
        <taxon>Magnoliopsida</taxon>
        <taxon>eudicotyledons</taxon>
        <taxon>Gunneridae</taxon>
        <taxon>Pentapetalae</taxon>
        <taxon>asterids</taxon>
        <taxon>lamiids</taxon>
        <taxon>Lamiales</taxon>
        <taxon>Plantaginaceae</taxon>
        <taxon>Cheloneae</taxon>
        <taxon>Penstemon</taxon>
    </lineage>
</organism>
<dbReference type="NCBIfam" id="TIGR00756">
    <property type="entry name" value="PPR"/>
    <property type="match status" value="7"/>
</dbReference>
<feature type="repeat" description="PPR" evidence="8">
    <location>
        <begin position="949"/>
        <end position="983"/>
    </location>
</feature>
<dbReference type="InterPro" id="IPR012795">
    <property type="entry name" value="tRNA_Ile_lys_synt_N"/>
</dbReference>
<evidence type="ECO:0000256" key="3">
    <source>
        <dbReference type="ARBA" id="ARBA00022694"/>
    </source>
</evidence>
<dbReference type="HAMAP" id="MF_01161">
    <property type="entry name" value="tRNA_Ile_lys_synt"/>
    <property type="match status" value="1"/>
</dbReference>
<dbReference type="GO" id="GO:0005524">
    <property type="term" value="F:ATP binding"/>
    <property type="evidence" value="ECO:0007669"/>
    <property type="project" value="UniProtKB-KW"/>
</dbReference>
<comment type="caution">
    <text evidence="11">The sequence shown here is derived from an EMBL/GenBank/DDBJ whole genome shotgun (WGS) entry which is preliminary data.</text>
</comment>
<sequence>MAARGLFMPPFQLRTITTSSSQVRFLPWISPRKLVSRFRFFCSLPEHRDKFAKRMAMAGLKPHHRIAMAVSGGPDSMALCVLTAGWKTDNYDAATNGRSKPIGGLLAIVVDHGLRTESTEEANLVSNRIIDMGIECEVARCEWLDGRPQLGHVQEAARNKRYEILQNICIQKQMSVLLVAHHADDQAELFIIRLSRNSGVLGLAGMAFTSQMFSNFPDVRGEESKAHGILLVRPLLEFSKEDMYDICHCANQQWVEDPTNRSQLYVRNRIRMSLNELSSPIFKSELQAVISECRRTRLHVDKLCQQLMNRAVTIMPHGYAAIDLGTLHSTEIKDICLAKFAALVLQFVSQRHRPVRGNALKLLLRYFRTFPCKTCLTVASCYLCPAPGSKGTKVLVCFSINASLPLKMELFHTYANEEPNCSSGRELEQILTENIAFLNNFESEASSLPFLDATSSDSVLVEAQKLGILSDSTHRSIVSLQMEESEIFTHKSVIISDSESKDDVKSAGAMSKLIYPGQVVYLMDRFILNWKPSNIASNNASSLKECVSVGEVTAGEQSFCCSCIIDEEMVAAVRHMVDADWIYLSGLSRRINLNNSQPQNHAAAKTQQCLHYAILSAQRALVSLKSIPVAARRAMPVLVNAEGILLCIPLRHGNIEAAILHGRDGFHVEHMGDLSKEKSQSINVGKSQNGGKTSNSKVQASKSMEPRIKEKQVQYSSDSISSRKEFPCSICLNNNSCQTVRSRTKLMNILLEKRKPREVHSIFKALTEEGHKPTLITYTTILAALTLQKRFKSIPSLLTKVEQNGLKPDSIFFNAMINAFSESGNIKEAMKVFQKMREKGCKPTTSTFNTLMKGFGIIGKPEESLKLLHIMLEVNVKPNDRTYNILVRAWCNKGNVEESWNVVYRMISAGVKPDAVTYNTIAKAYAQKGETSKAEAMIFQMQNEKVAPSERTCGIIVNGYCEEGNMTDALRFVYRMKDLGALMMMEEFGVKPDVITFSTIMNAWSSAGLMENCQEMFDDMAKAGIEPDTHVFSILAKGYVRSGEPKNAEDLLKLVTKSGVHPNVVIFTTIISGWCSAGKMENAVRVYNKMCEMDVSPNLKTYETLIWGYGEAKQPWKGEEFLQVMVEKGITPEKKTIQLVADSWRAIGLLNEAKRIINGLENDQIIEPNGSYSSLISHSRNGRTVLKTTSRFDSKSMNTAVESILVSNVCGLKARKSVPLQIKFHALAKSYGYQSLCRIVVF</sequence>
<evidence type="ECO:0000256" key="4">
    <source>
        <dbReference type="ARBA" id="ARBA00022737"/>
    </source>
</evidence>
<evidence type="ECO:0000256" key="5">
    <source>
        <dbReference type="ARBA" id="ARBA00022741"/>
    </source>
</evidence>
<keyword evidence="3" id="KW-0819">tRNA processing</keyword>
<evidence type="ECO:0000259" key="10">
    <source>
        <dbReference type="Pfam" id="PF01171"/>
    </source>
</evidence>
<evidence type="ECO:0000256" key="1">
    <source>
        <dbReference type="ARBA" id="ARBA00013267"/>
    </source>
</evidence>
<reference evidence="11 12" key="1">
    <citation type="submission" date="2024-12" db="EMBL/GenBank/DDBJ databases">
        <title>The unique morphological basis and parallel evolutionary history of personate flowers in Penstemon.</title>
        <authorList>
            <person name="Depatie T.H."/>
            <person name="Wessinger C.A."/>
        </authorList>
    </citation>
    <scope>NUCLEOTIDE SEQUENCE [LARGE SCALE GENOMIC DNA]</scope>
    <source>
        <strain evidence="11">WTNN_2</strain>
        <tissue evidence="11">Leaf</tissue>
    </source>
</reference>
<keyword evidence="12" id="KW-1185">Reference proteome</keyword>
<evidence type="ECO:0000256" key="6">
    <source>
        <dbReference type="ARBA" id="ARBA00022840"/>
    </source>
</evidence>
<dbReference type="InterPro" id="IPR011063">
    <property type="entry name" value="TilS/TtcA_N"/>
</dbReference>
<dbReference type="InterPro" id="IPR014729">
    <property type="entry name" value="Rossmann-like_a/b/a_fold"/>
</dbReference>
<dbReference type="SUPFAM" id="SSF81901">
    <property type="entry name" value="HCP-like"/>
    <property type="match status" value="1"/>
</dbReference>
<dbReference type="EC" id="6.3.4.19" evidence="1"/>
<feature type="domain" description="tRNA(Ile)-lysidine/2-thiocytidine synthase N-terminal" evidence="10">
    <location>
        <begin position="66"/>
        <end position="272"/>
    </location>
</feature>
<dbReference type="Pfam" id="PF13041">
    <property type="entry name" value="PPR_2"/>
    <property type="match status" value="4"/>
</dbReference>
<feature type="repeat" description="PPR" evidence="8">
    <location>
        <begin position="1028"/>
        <end position="1062"/>
    </location>
</feature>
<dbReference type="PROSITE" id="PS51375">
    <property type="entry name" value="PPR"/>
    <property type="match status" value="9"/>
</dbReference>